<evidence type="ECO:0000313" key="1">
    <source>
        <dbReference type="EMBL" id="KAJ8650233.1"/>
    </source>
</evidence>
<accession>A0ACC2MXR3</accession>
<proteinExistence type="predicted"/>
<sequence>MKGQKSNTQINRIPSLKRIQILERDSCLLRRYLGLHHISSSNNRQEEEKKEGRKEEMKDVVPKGFLVVMVGQGQEKQRFVVPLVYLNHPLFVQLLKEAEEEYGFGQKGPISIPCHVEQFQNVQRIIEGEQSHHHHHCFRS</sequence>
<dbReference type="EMBL" id="CM056809">
    <property type="protein sequence ID" value="KAJ8650233.1"/>
    <property type="molecule type" value="Genomic_DNA"/>
</dbReference>
<organism evidence="1 2">
    <name type="scientific">Persea americana</name>
    <name type="common">Avocado</name>
    <dbReference type="NCBI Taxonomy" id="3435"/>
    <lineage>
        <taxon>Eukaryota</taxon>
        <taxon>Viridiplantae</taxon>
        <taxon>Streptophyta</taxon>
        <taxon>Embryophyta</taxon>
        <taxon>Tracheophyta</taxon>
        <taxon>Spermatophyta</taxon>
        <taxon>Magnoliopsida</taxon>
        <taxon>Magnoliidae</taxon>
        <taxon>Laurales</taxon>
        <taxon>Lauraceae</taxon>
        <taxon>Persea</taxon>
    </lineage>
</organism>
<evidence type="ECO:0000313" key="2">
    <source>
        <dbReference type="Proteomes" id="UP001234297"/>
    </source>
</evidence>
<gene>
    <name evidence="1" type="ORF">MRB53_003256</name>
</gene>
<protein>
    <submittedName>
        <fullName evidence="1">Uncharacterized protein</fullName>
    </submittedName>
</protein>
<comment type="caution">
    <text evidence="1">The sequence shown here is derived from an EMBL/GenBank/DDBJ whole genome shotgun (WGS) entry which is preliminary data.</text>
</comment>
<name>A0ACC2MXR3_PERAE</name>
<reference evidence="1 2" key="1">
    <citation type="journal article" date="2022" name="Hortic Res">
        <title>A haplotype resolved chromosomal level avocado genome allows analysis of novel avocado genes.</title>
        <authorList>
            <person name="Nath O."/>
            <person name="Fletcher S.J."/>
            <person name="Hayward A."/>
            <person name="Shaw L.M."/>
            <person name="Masouleh A.K."/>
            <person name="Furtado A."/>
            <person name="Henry R.J."/>
            <person name="Mitter N."/>
        </authorList>
    </citation>
    <scope>NUCLEOTIDE SEQUENCE [LARGE SCALE GENOMIC DNA]</scope>
    <source>
        <strain evidence="2">cv. Hass</strain>
    </source>
</reference>
<keyword evidence="2" id="KW-1185">Reference proteome</keyword>
<dbReference type="Proteomes" id="UP001234297">
    <property type="component" value="Chromosome 1"/>
</dbReference>